<dbReference type="PANTHER" id="PTHR30622:SF2">
    <property type="entry name" value="UNDECAPRENYL-DIPHOSPHATASE"/>
    <property type="match status" value="1"/>
</dbReference>
<evidence type="ECO:0000256" key="3">
    <source>
        <dbReference type="ARBA" id="ARBA00012374"/>
    </source>
</evidence>
<comment type="catalytic activity">
    <reaction evidence="11">
        <text>di-trans,octa-cis-undecaprenyl diphosphate + H2O = di-trans,octa-cis-undecaprenyl phosphate + phosphate + H(+)</text>
        <dbReference type="Rhea" id="RHEA:28094"/>
        <dbReference type="ChEBI" id="CHEBI:15377"/>
        <dbReference type="ChEBI" id="CHEBI:15378"/>
        <dbReference type="ChEBI" id="CHEBI:43474"/>
        <dbReference type="ChEBI" id="CHEBI:58405"/>
        <dbReference type="ChEBI" id="CHEBI:60392"/>
        <dbReference type="EC" id="3.6.1.27"/>
    </reaction>
</comment>
<feature type="transmembrane region" description="Helical" evidence="12">
    <location>
        <begin position="242"/>
        <end position="262"/>
    </location>
</feature>
<evidence type="ECO:0000256" key="8">
    <source>
        <dbReference type="ARBA" id="ARBA00022989"/>
    </source>
</evidence>
<proteinExistence type="inferred from homology"/>
<name>A0A644XWH6_9ZZZZ</name>
<evidence type="ECO:0000256" key="11">
    <source>
        <dbReference type="ARBA" id="ARBA00047594"/>
    </source>
</evidence>
<evidence type="ECO:0000256" key="5">
    <source>
        <dbReference type="ARBA" id="ARBA00022475"/>
    </source>
</evidence>
<keyword evidence="8 12" id="KW-1133">Transmembrane helix</keyword>
<evidence type="ECO:0000256" key="1">
    <source>
        <dbReference type="ARBA" id="ARBA00004651"/>
    </source>
</evidence>
<gene>
    <name evidence="13" type="primary">uppP_23</name>
    <name evidence="13" type="ORF">SDC9_66966</name>
</gene>
<keyword evidence="7 13" id="KW-0378">Hydrolase</keyword>
<evidence type="ECO:0000256" key="12">
    <source>
        <dbReference type="SAM" id="Phobius"/>
    </source>
</evidence>
<dbReference type="Pfam" id="PF02673">
    <property type="entry name" value="BacA"/>
    <property type="match status" value="1"/>
</dbReference>
<comment type="caution">
    <text evidence="13">The sequence shown here is derived from an EMBL/GenBank/DDBJ whole genome shotgun (WGS) entry which is preliminary data.</text>
</comment>
<keyword evidence="5" id="KW-1003">Cell membrane</keyword>
<sequence>MSVLEAILLGLVQGLTEFLPVSSSGHLTIGKEILGIETENLTFEVVVHAATVLSTIVAFRKDILSLIMGLFKFKLNEETDYVIKICISMIPVFIIGIFFKDYVEAIFGSGLLVVGISLLVTSTLLFLTTVVKQGNSEITKGKALIIGIAQAIAVLPGLSRSGATISTGLLLGVKKDLVAKFSFLMVLVPVLGEAFLELMSGDLAAASSGISSMSLAAGFFAAFLSGLFACKVMIALVKRAKLTGFAIYCALAGLICLGYLMFN</sequence>
<evidence type="ECO:0000256" key="7">
    <source>
        <dbReference type="ARBA" id="ARBA00022801"/>
    </source>
</evidence>
<reference evidence="13" key="1">
    <citation type="submission" date="2019-08" db="EMBL/GenBank/DDBJ databases">
        <authorList>
            <person name="Kucharzyk K."/>
            <person name="Murdoch R.W."/>
            <person name="Higgins S."/>
            <person name="Loffler F."/>
        </authorList>
    </citation>
    <scope>NUCLEOTIDE SEQUENCE</scope>
</reference>
<dbReference type="GO" id="GO:0050380">
    <property type="term" value="F:undecaprenyl-diphosphatase activity"/>
    <property type="evidence" value="ECO:0007669"/>
    <property type="project" value="UniProtKB-EC"/>
</dbReference>
<comment type="similarity">
    <text evidence="2">Belongs to the UppP family.</text>
</comment>
<dbReference type="AlphaFoldDB" id="A0A644XWH6"/>
<feature type="transmembrane region" description="Helical" evidence="12">
    <location>
        <begin position="217"/>
        <end position="236"/>
    </location>
</feature>
<dbReference type="InterPro" id="IPR003824">
    <property type="entry name" value="UppP"/>
</dbReference>
<accession>A0A644XWH6</accession>
<evidence type="ECO:0000256" key="10">
    <source>
        <dbReference type="ARBA" id="ARBA00032707"/>
    </source>
</evidence>
<evidence type="ECO:0000256" key="4">
    <source>
        <dbReference type="ARBA" id="ARBA00021581"/>
    </source>
</evidence>
<keyword evidence="6 12" id="KW-0812">Transmembrane</keyword>
<keyword evidence="9 12" id="KW-0472">Membrane</keyword>
<feature type="transmembrane region" description="Helical" evidence="12">
    <location>
        <begin position="81"/>
        <end position="99"/>
    </location>
</feature>
<dbReference type="GO" id="GO:0005886">
    <property type="term" value="C:plasma membrane"/>
    <property type="evidence" value="ECO:0007669"/>
    <property type="project" value="UniProtKB-SubCell"/>
</dbReference>
<organism evidence="13">
    <name type="scientific">bioreactor metagenome</name>
    <dbReference type="NCBI Taxonomy" id="1076179"/>
    <lineage>
        <taxon>unclassified sequences</taxon>
        <taxon>metagenomes</taxon>
        <taxon>ecological metagenomes</taxon>
    </lineage>
</organism>
<feature type="transmembrane region" description="Helical" evidence="12">
    <location>
        <begin position="105"/>
        <end position="131"/>
    </location>
</feature>
<dbReference type="EC" id="3.6.1.27" evidence="3"/>
<dbReference type="HAMAP" id="MF_01006">
    <property type="entry name" value="Undec_diphosphatase"/>
    <property type="match status" value="1"/>
</dbReference>
<evidence type="ECO:0000256" key="6">
    <source>
        <dbReference type="ARBA" id="ARBA00022692"/>
    </source>
</evidence>
<evidence type="ECO:0000256" key="2">
    <source>
        <dbReference type="ARBA" id="ARBA00010621"/>
    </source>
</evidence>
<dbReference type="EMBL" id="VSSQ01003405">
    <property type="protein sequence ID" value="MPM20535.1"/>
    <property type="molecule type" value="Genomic_DNA"/>
</dbReference>
<feature type="transmembrane region" description="Helical" evidence="12">
    <location>
        <begin position="143"/>
        <end position="165"/>
    </location>
</feature>
<feature type="transmembrane region" description="Helical" evidence="12">
    <location>
        <begin position="177"/>
        <end position="196"/>
    </location>
</feature>
<dbReference type="PANTHER" id="PTHR30622">
    <property type="entry name" value="UNDECAPRENYL-DIPHOSPHATASE"/>
    <property type="match status" value="1"/>
</dbReference>
<protein>
    <recommendedName>
        <fullName evidence="4">Undecaprenyl-diphosphatase</fullName>
        <ecNumber evidence="3">3.6.1.27</ecNumber>
    </recommendedName>
    <alternativeName>
        <fullName evidence="10">Undecaprenyl pyrophosphate phosphatase</fullName>
    </alternativeName>
</protein>
<evidence type="ECO:0000256" key="9">
    <source>
        <dbReference type="ARBA" id="ARBA00023136"/>
    </source>
</evidence>
<evidence type="ECO:0000313" key="13">
    <source>
        <dbReference type="EMBL" id="MPM20535.1"/>
    </source>
</evidence>
<comment type="subcellular location">
    <subcellularLocation>
        <location evidence="1">Cell membrane</location>
        <topology evidence="1">Multi-pass membrane protein</topology>
    </subcellularLocation>
</comment>